<dbReference type="GeneID" id="20205442"/>
<keyword evidence="1" id="KW-0175">Coiled coil</keyword>
<dbReference type="EMBL" id="KB096900">
    <property type="protein sequence ID" value="ESO00608.1"/>
    <property type="molecule type" value="Genomic_DNA"/>
</dbReference>
<organism evidence="4 5">
    <name type="scientific">Helobdella robusta</name>
    <name type="common">Californian leech</name>
    <dbReference type="NCBI Taxonomy" id="6412"/>
    <lineage>
        <taxon>Eukaryota</taxon>
        <taxon>Metazoa</taxon>
        <taxon>Spiralia</taxon>
        <taxon>Lophotrochozoa</taxon>
        <taxon>Annelida</taxon>
        <taxon>Clitellata</taxon>
        <taxon>Hirudinea</taxon>
        <taxon>Rhynchobdellida</taxon>
        <taxon>Glossiphoniidae</taxon>
        <taxon>Helobdella</taxon>
    </lineage>
</organism>
<dbReference type="AlphaFoldDB" id="T1F9E3"/>
<feature type="coiled-coil region" evidence="1">
    <location>
        <begin position="619"/>
        <end position="674"/>
    </location>
</feature>
<feature type="coiled-coil region" evidence="1">
    <location>
        <begin position="57"/>
        <end position="133"/>
    </location>
</feature>
<keyword evidence="5" id="KW-1185">Reference proteome</keyword>
<evidence type="ECO:0000313" key="5">
    <source>
        <dbReference type="Proteomes" id="UP000015101"/>
    </source>
</evidence>
<dbReference type="OMA" id="FDSENQC"/>
<protein>
    <submittedName>
        <fullName evidence="3 4">Uncharacterized protein</fullName>
    </submittedName>
</protein>
<feature type="compositionally biased region" description="Low complexity" evidence="2">
    <location>
        <begin position="22"/>
        <end position="45"/>
    </location>
</feature>
<feature type="coiled-coil region" evidence="1">
    <location>
        <begin position="370"/>
        <end position="501"/>
    </location>
</feature>
<reference evidence="4" key="3">
    <citation type="submission" date="2015-06" db="UniProtKB">
        <authorList>
            <consortium name="EnsemblMetazoa"/>
        </authorList>
    </citation>
    <scope>IDENTIFICATION</scope>
</reference>
<evidence type="ECO:0000313" key="4">
    <source>
        <dbReference type="EnsemblMetazoa" id="HelroP175580"/>
    </source>
</evidence>
<dbReference type="OrthoDB" id="687730at2759"/>
<dbReference type="HOGENOM" id="CLU_314812_0_0_1"/>
<dbReference type="KEGG" id="hro:HELRODRAFT_175580"/>
<dbReference type="PANTHER" id="PTHR18853">
    <property type="entry name" value="FORKHEAD-ASSOCIATED DOMAIN-CONTAINING PROTEIN 1-RELATED"/>
    <property type="match status" value="1"/>
</dbReference>
<evidence type="ECO:0000313" key="3">
    <source>
        <dbReference type="EMBL" id="ESO00608.1"/>
    </source>
</evidence>
<evidence type="ECO:0000256" key="1">
    <source>
        <dbReference type="SAM" id="Coils"/>
    </source>
</evidence>
<feature type="coiled-coil region" evidence="1">
    <location>
        <begin position="562"/>
        <end position="589"/>
    </location>
</feature>
<dbReference type="Proteomes" id="UP000015101">
    <property type="component" value="Unassembled WGS sequence"/>
</dbReference>
<name>T1F9E3_HELRO</name>
<proteinExistence type="predicted"/>
<reference evidence="5" key="1">
    <citation type="submission" date="2012-12" db="EMBL/GenBank/DDBJ databases">
        <authorList>
            <person name="Hellsten U."/>
            <person name="Grimwood J."/>
            <person name="Chapman J.A."/>
            <person name="Shapiro H."/>
            <person name="Aerts A."/>
            <person name="Otillar R.P."/>
            <person name="Terry A.Y."/>
            <person name="Boore J.L."/>
            <person name="Simakov O."/>
            <person name="Marletaz F."/>
            <person name="Cho S.-J."/>
            <person name="Edsinger-Gonzales E."/>
            <person name="Havlak P."/>
            <person name="Kuo D.-H."/>
            <person name="Larsson T."/>
            <person name="Lv J."/>
            <person name="Arendt D."/>
            <person name="Savage R."/>
            <person name="Osoegawa K."/>
            <person name="de Jong P."/>
            <person name="Lindberg D.R."/>
            <person name="Seaver E.C."/>
            <person name="Weisblat D.A."/>
            <person name="Putnam N.H."/>
            <person name="Grigoriev I.V."/>
            <person name="Rokhsar D.S."/>
        </authorList>
    </citation>
    <scope>NUCLEOTIDE SEQUENCE</scope>
</reference>
<dbReference type="InterPro" id="IPR052642">
    <property type="entry name" value="CC-FHA_domain"/>
</dbReference>
<accession>T1F9E3</accession>
<reference evidence="3 5" key="2">
    <citation type="journal article" date="2013" name="Nature">
        <title>Insights into bilaterian evolution from three spiralian genomes.</title>
        <authorList>
            <person name="Simakov O."/>
            <person name="Marletaz F."/>
            <person name="Cho S.J."/>
            <person name="Edsinger-Gonzales E."/>
            <person name="Havlak P."/>
            <person name="Hellsten U."/>
            <person name="Kuo D.H."/>
            <person name="Larsson T."/>
            <person name="Lv J."/>
            <person name="Arendt D."/>
            <person name="Savage R."/>
            <person name="Osoegawa K."/>
            <person name="de Jong P."/>
            <person name="Grimwood J."/>
            <person name="Chapman J.A."/>
            <person name="Shapiro H."/>
            <person name="Aerts A."/>
            <person name="Otillar R.P."/>
            <person name="Terry A.Y."/>
            <person name="Boore J.L."/>
            <person name="Grigoriev I.V."/>
            <person name="Lindberg D.R."/>
            <person name="Seaver E.C."/>
            <person name="Weisblat D.A."/>
            <person name="Putnam N.H."/>
            <person name="Rokhsar D.S."/>
        </authorList>
    </citation>
    <scope>NUCLEOTIDE SEQUENCE</scope>
</reference>
<dbReference type="STRING" id="6412.T1F9E3"/>
<dbReference type="Gene3D" id="1.10.287.1490">
    <property type="match status" value="2"/>
</dbReference>
<evidence type="ECO:0000256" key="2">
    <source>
        <dbReference type="SAM" id="MobiDB-lite"/>
    </source>
</evidence>
<dbReference type="PANTHER" id="PTHR18853:SF10">
    <property type="entry name" value="FHA DOMAIN-CONTAINING PROTEIN"/>
    <property type="match status" value="1"/>
</dbReference>
<feature type="region of interest" description="Disordered" evidence="2">
    <location>
        <begin position="20"/>
        <end position="47"/>
    </location>
</feature>
<feature type="coiled-coil region" evidence="1">
    <location>
        <begin position="750"/>
        <end position="804"/>
    </location>
</feature>
<sequence>MNERNKKPSNEAFLNNEIVTHNNNNSSNNNNKNSSNNNTYNHNNSPIKISTKEDSLLDELSNKLKKLETLLGVKYEEVHFLKNEVTRLRAVEASHLTYRVDDNKEILNLKQENENLTKELTKCRDEIQILSDRLSQQKNMELLQEYDLMKEKNVEMVGEIKVLESKNIQLLQECEATNAMNSELSDKIGKLESILDDLRSEGSRLVAAVNSQQTELNHFRETVRKVTANLLNYKSKNGNDVTADDVDVDCFSSLEAVVESICREIESLRDEKCIYNKEFEAFTETCLKIMNDVETRGPTCLQLEKSKSKFENERDLILENFGSVVTFNSLAAISKLFDFCVGWQSEIETALLNGSSGVIFESKDGLMSYIQNINDELTSKRQQVSTLERNIERAKAHCESDIQHYQNKIGALESEMDDERKKYLDVLEEMNTLKVGSGEEIKNLLKEIEDLKESQRSMLETNEETIREMKENHEGIIDNQKQEIQTLAERLKESRDDHETSTLTFELTLKEYKDQVIQHSVTICSMEEKQRQLEDELKSLAAEKTVLQNFLDVMKMKQSSDVQESLEENAKLQLQLQKLKKENLKYAKRVDDFEVVIGDLKTELNSAYIRLTDSSGFLSEEQKQIMEEHSRIIENQKEQLRAAEKQLKTAEEQLEISKSSEKQLQEEVQVLSEKICSHEREMATNEKILRKVEKKMDLIENIKNGGDDDVIQLSTTLPLRSSQKQLAILDRSLSPTKLAGLNSQGHICSREQHELVIKRQQNALVQLRAKLKALECGDNPLLSKDEALQQVAYLRRELEELRSVHLAKVKVDNLFDGSYVMNADDVRASHLFAMKELSDLIEISEDAYLELQRSIANILNYDNSFPSVSILQIPRENLNNLIQTRKIICNDFVDRIIRLKEIILDKNHQLNGYDQDLCRLREICPNKEA</sequence>
<gene>
    <name evidence="4" type="primary">20205442</name>
    <name evidence="3" type="ORF">HELRODRAFT_175580</name>
</gene>
<dbReference type="EnsemblMetazoa" id="HelroT175580">
    <property type="protein sequence ID" value="HelroP175580"/>
    <property type="gene ID" value="HelroG175580"/>
</dbReference>
<dbReference type="InParanoid" id="T1F9E3"/>
<dbReference type="RefSeq" id="XP_009021245.1">
    <property type="nucleotide sequence ID" value="XM_009022997.1"/>
</dbReference>
<dbReference type="CTD" id="20205442"/>
<dbReference type="EMBL" id="AMQM01005350">
    <property type="status" value="NOT_ANNOTATED_CDS"/>
    <property type="molecule type" value="Genomic_DNA"/>
</dbReference>